<protein>
    <submittedName>
        <fullName evidence="2">Uncharacterized protein</fullName>
    </submittedName>
</protein>
<organism evidence="2 3">
    <name type="scientific">Linum tenue</name>
    <dbReference type="NCBI Taxonomy" id="586396"/>
    <lineage>
        <taxon>Eukaryota</taxon>
        <taxon>Viridiplantae</taxon>
        <taxon>Streptophyta</taxon>
        <taxon>Embryophyta</taxon>
        <taxon>Tracheophyta</taxon>
        <taxon>Spermatophyta</taxon>
        <taxon>Magnoliopsida</taxon>
        <taxon>eudicotyledons</taxon>
        <taxon>Gunneridae</taxon>
        <taxon>Pentapetalae</taxon>
        <taxon>rosids</taxon>
        <taxon>fabids</taxon>
        <taxon>Malpighiales</taxon>
        <taxon>Linaceae</taxon>
        <taxon>Linum</taxon>
    </lineage>
</organism>
<feature type="compositionally biased region" description="Basic residues" evidence="1">
    <location>
        <begin position="139"/>
        <end position="154"/>
    </location>
</feature>
<evidence type="ECO:0000256" key="1">
    <source>
        <dbReference type="SAM" id="MobiDB-lite"/>
    </source>
</evidence>
<gene>
    <name evidence="2" type="ORF">LITE_LOCUS11849</name>
</gene>
<proteinExistence type="predicted"/>
<name>A0AAV0IZS9_9ROSI</name>
<keyword evidence="3" id="KW-1185">Reference proteome</keyword>
<dbReference type="PANTHER" id="PTHR33978">
    <property type="entry name" value="SERINE/THREONINE-KINASE"/>
    <property type="match status" value="1"/>
</dbReference>
<feature type="region of interest" description="Disordered" evidence="1">
    <location>
        <begin position="1"/>
        <end position="36"/>
    </location>
</feature>
<comment type="caution">
    <text evidence="2">The sequence shown here is derived from an EMBL/GenBank/DDBJ whole genome shotgun (WGS) entry which is preliminary data.</text>
</comment>
<dbReference type="EMBL" id="CAMGYJ010000004">
    <property type="protein sequence ID" value="CAI0402987.1"/>
    <property type="molecule type" value="Genomic_DNA"/>
</dbReference>
<feature type="region of interest" description="Disordered" evidence="1">
    <location>
        <begin position="66"/>
        <end position="171"/>
    </location>
</feature>
<evidence type="ECO:0000313" key="2">
    <source>
        <dbReference type="EMBL" id="CAI0402987.1"/>
    </source>
</evidence>
<evidence type="ECO:0000313" key="3">
    <source>
        <dbReference type="Proteomes" id="UP001154282"/>
    </source>
</evidence>
<dbReference type="Proteomes" id="UP001154282">
    <property type="component" value="Unassembled WGS sequence"/>
</dbReference>
<feature type="compositionally biased region" description="Basic residues" evidence="1">
    <location>
        <begin position="1"/>
        <end position="12"/>
    </location>
</feature>
<dbReference type="PANTHER" id="PTHR33978:SF18">
    <property type="entry name" value="OS01G0656300 PROTEIN"/>
    <property type="match status" value="1"/>
</dbReference>
<accession>A0AAV0IZS9</accession>
<reference evidence="2" key="1">
    <citation type="submission" date="2022-08" db="EMBL/GenBank/DDBJ databases">
        <authorList>
            <person name="Gutierrez-Valencia J."/>
        </authorList>
    </citation>
    <scope>NUCLEOTIDE SEQUENCE</scope>
</reference>
<feature type="compositionally biased region" description="Basic and acidic residues" evidence="1">
    <location>
        <begin position="21"/>
        <end position="33"/>
    </location>
</feature>
<sequence length="183" mass="19589">MRKLMKATKKSQKSGSNKFQENVRRKETGKEEPSAAELWDLGSPLYDSHEVVSVIHLIDRHLMALPSSLGNGGSKRLSRKFSSSTLGRKQAVVVPAPPSPTSSTGGGDNDETIAAAGGGGGSSEDRRSKVGGMLGFVGKKLRNRNEKKKKISRRSGKEGKQQRPAKGKKSAGVIIACFGRKKC</sequence>
<dbReference type="AlphaFoldDB" id="A0AAV0IZS9"/>